<evidence type="ECO:0000313" key="2">
    <source>
        <dbReference type="EMBL" id="KAK2950256.1"/>
    </source>
</evidence>
<proteinExistence type="inferred from homology"/>
<sequence length="85" mass="9224">MTQYQCTVSMRTLSEEHAAILARALSVEPDINPERSSRIIVAEGSLLKATFIAQDAKSLRTIVSNNMDLFSLALQAIALGIETTS</sequence>
<dbReference type="InterPro" id="IPR015419">
    <property type="entry name" value="CTAG/Pcc1"/>
</dbReference>
<dbReference type="PANTHER" id="PTHR31283">
    <property type="entry name" value="EKC/KEOPS COMPLEX SUBUNIT PCC1 FAMILY MEMBER"/>
    <property type="match status" value="1"/>
</dbReference>
<protein>
    <recommendedName>
        <fullName evidence="4">Transcription factor Pcc1</fullName>
    </recommendedName>
</protein>
<keyword evidence="3" id="KW-1185">Reference proteome</keyword>
<comment type="similarity">
    <text evidence="1">Belongs to the CTAG/PCC1 family.</text>
</comment>
<evidence type="ECO:0000313" key="3">
    <source>
        <dbReference type="Proteomes" id="UP001281761"/>
    </source>
</evidence>
<accession>A0ABQ9XCL7</accession>
<dbReference type="Pfam" id="PF09341">
    <property type="entry name" value="Pcc1"/>
    <property type="match status" value="1"/>
</dbReference>
<dbReference type="EMBL" id="JARBJD010000140">
    <property type="protein sequence ID" value="KAK2950256.1"/>
    <property type="molecule type" value="Genomic_DNA"/>
</dbReference>
<dbReference type="PANTHER" id="PTHR31283:SF5">
    <property type="entry name" value="EKC_KEOPS COMPLEX SUBUNIT LAGE3"/>
    <property type="match status" value="1"/>
</dbReference>
<dbReference type="Gene3D" id="3.30.310.50">
    <property type="entry name" value="Alpha-D-phosphohexomutase, C-terminal domain"/>
    <property type="match status" value="1"/>
</dbReference>
<dbReference type="Proteomes" id="UP001281761">
    <property type="component" value="Unassembled WGS sequence"/>
</dbReference>
<name>A0ABQ9XCL7_9EUKA</name>
<organism evidence="2 3">
    <name type="scientific">Blattamonas nauphoetae</name>
    <dbReference type="NCBI Taxonomy" id="2049346"/>
    <lineage>
        <taxon>Eukaryota</taxon>
        <taxon>Metamonada</taxon>
        <taxon>Preaxostyla</taxon>
        <taxon>Oxymonadida</taxon>
        <taxon>Blattamonas</taxon>
    </lineage>
</organism>
<evidence type="ECO:0000256" key="1">
    <source>
        <dbReference type="ARBA" id="ARBA00007073"/>
    </source>
</evidence>
<gene>
    <name evidence="2" type="ORF">BLNAU_14840</name>
</gene>
<reference evidence="2 3" key="1">
    <citation type="journal article" date="2022" name="bioRxiv">
        <title>Genomics of Preaxostyla Flagellates Illuminates Evolutionary Transitions and the Path Towards Mitochondrial Loss.</title>
        <authorList>
            <person name="Novak L.V.F."/>
            <person name="Treitli S.C."/>
            <person name="Pyrih J."/>
            <person name="Halakuc P."/>
            <person name="Pipaliya S.V."/>
            <person name="Vacek V."/>
            <person name="Brzon O."/>
            <person name="Soukal P."/>
            <person name="Eme L."/>
            <person name="Dacks J.B."/>
            <person name="Karnkowska A."/>
            <person name="Elias M."/>
            <person name="Hampl V."/>
        </authorList>
    </citation>
    <scope>NUCLEOTIDE SEQUENCE [LARGE SCALE GENOMIC DNA]</scope>
    <source>
        <strain evidence="2">NAU3</strain>
        <tissue evidence="2">Gut</tissue>
    </source>
</reference>
<evidence type="ECO:0008006" key="4">
    <source>
        <dbReference type="Google" id="ProtNLM"/>
    </source>
</evidence>
<comment type="caution">
    <text evidence="2">The sequence shown here is derived from an EMBL/GenBank/DDBJ whole genome shotgun (WGS) entry which is preliminary data.</text>
</comment>